<keyword evidence="1" id="KW-0732">Signal</keyword>
<dbReference type="NCBIfam" id="NF009015">
    <property type="entry name" value="PRK12355.3-1"/>
    <property type="match status" value="1"/>
</dbReference>
<dbReference type="Proteomes" id="UP000030475">
    <property type="component" value="Unassembled WGS sequence"/>
</dbReference>
<protein>
    <submittedName>
        <fullName evidence="2">Type-1V conjugative transfer system mating pair stabilization family protein</fullName>
    </submittedName>
</protein>
<evidence type="ECO:0000313" key="3">
    <source>
        <dbReference type="Proteomes" id="UP000030475"/>
    </source>
</evidence>
<dbReference type="EMBL" id="JQIM01000007">
    <property type="protein sequence ID" value="KGX17031.1"/>
    <property type="molecule type" value="Genomic_DNA"/>
</dbReference>
<organism evidence="2 3">
    <name type="scientific">Burkholderia pseudomallei</name>
    <name type="common">Pseudomonas pseudomallei</name>
    <dbReference type="NCBI Taxonomy" id="28450"/>
    <lineage>
        <taxon>Bacteria</taxon>
        <taxon>Pseudomonadati</taxon>
        <taxon>Pseudomonadota</taxon>
        <taxon>Betaproteobacteria</taxon>
        <taxon>Burkholderiales</taxon>
        <taxon>Burkholderiaceae</taxon>
        <taxon>Burkholderia</taxon>
        <taxon>pseudomallei group</taxon>
    </lineage>
</organism>
<proteinExistence type="predicted"/>
<evidence type="ECO:0000313" key="2">
    <source>
        <dbReference type="EMBL" id="KGX17031.1"/>
    </source>
</evidence>
<comment type="caution">
    <text evidence="2">The sequence shown here is derived from an EMBL/GenBank/DDBJ whole genome shotgun (WGS) entry which is preliminary data.</text>
</comment>
<accession>A0AA40JIU5</accession>
<sequence>MSTRILFRIALFAVAAFIGSTGGSAHADPTCQKVSEVCVDGPSTKNISGVDVTRDCWRYTATYQCRSIDTSSDCQALRDRGCGQVSTRCLSSASDGSCITQENTFLCKTTPDQIVNQTVCDKGAFCQNGVGCFDTSAPQDKDFGQAVAMLEAAREAGVYGVSSKAVEIFKGYHETCSIKGVGGATLSNCCSSNDGGQTFVNYAMLAVGTGKALATGSHYMYDALYQNIDSTLMSKGIGAANSVTSLFSGGGFTPTFGMYGFTFSFSFSSGFTFVGFDPSSFALSVAIQLVQMWLKCNTAEQTLSLKRGQNLCVQTGTRCTKKVLGVCLEREQDHCCFNSILAKLINRQGRSQLGMPMDQCGGFSADQLTQLDFSRIDFSEFIASVAPKNPDQGGITGSVQKTVNDKVQSYYGNGQ</sequence>
<feature type="chain" id="PRO_5041269044" evidence="1">
    <location>
        <begin position="28"/>
        <end position="415"/>
    </location>
</feature>
<dbReference type="AlphaFoldDB" id="A0AA40JIU5"/>
<name>A0AA40JIU5_BURPE</name>
<dbReference type="RefSeq" id="WP_038740613.1">
    <property type="nucleotide sequence ID" value="NZ_KN323090.1"/>
</dbReference>
<dbReference type="Pfam" id="PF06986">
    <property type="entry name" value="F_T4SS_TraN"/>
    <property type="match status" value="2"/>
</dbReference>
<gene>
    <name evidence="2" type="ORF">Y036_6001</name>
</gene>
<dbReference type="InterPro" id="IPR014121">
    <property type="entry name" value="TraN_Ftype"/>
</dbReference>
<reference evidence="2 3" key="1">
    <citation type="submission" date="2014-08" db="EMBL/GenBank/DDBJ databases">
        <authorList>
            <person name="Bunnell A."/>
            <person name="Chain P.S."/>
            <person name="Chertkov O."/>
            <person name="Currie B.J."/>
            <person name="Daligault H.E."/>
            <person name="Davenport K.W."/>
            <person name="Davis C."/>
            <person name="Gleasner C.D."/>
            <person name="Johnson S.L."/>
            <person name="Kaestli M."/>
            <person name="Koren S."/>
            <person name="Kunde Y.A."/>
            <person name="Mayo M."/>
            <person name="McMurry K.K."/>
            <person name="Price E.P."/>
            <person name="Reitenga K.G."/>
            <person name="Robison R."/>
            <person name="Rosovitz M.J."/>
            <person name="Sarovich D.S."/>
            <person name="Teshima H."/>
        </authorList>
    </citation>
    <scope>NUCLEOTIDE SEQUENCE [LARGE SCALE GENOMIC DNA]</scope>
    <source>
        <strain evidence="2 3">MSHR44</strain>
    </source>
</reference>
<feature type="signal peptide" evidence="1">
    <location>
        <begin position="1"/>
        <end position="27"/>
    </location>
</feature>
<evidence type="ECO:0000256" key="1">
    <source>
        <dbReference type="SAM" id="SignalP"/>
    </source>
</evidence>